<organism evidence="2 4">
    <name type="scientific">Mucilaginibacter rubeus</name>
    <dbReference type="NCBI Taxonomy" id="2027860"/>
    <lineage>
        <taxon>Bacteria</taxon>
        <taxon>Pseudomonadati</taxon>
        <taxon>Bacteroidota</taxon>
        <taxon>Sphingobacteriia</taxon>
        <taxon>Sphingobacteriales</taxon>
        <taxon>Sphingobacteriaceae</taxon>
        <taxon>Mucilaginibacter</taxon>
    </lineage>
</organism>
<evidence type="ECO:0000313" key="4">
    <source>
        <dbReference type="Proteomes" id="UP000250557"/>
    </source>
</evidence>
<evidence type="ECO:0000313" key="2">
    <source>
        <dbReference type="EMBL" id="QEM04998.1"/>
    </source>
</evidence>
<evidence type="ECO:0000313" key="5">
    <source>
        <dbReference type="Proteomes" id="UP000663940"/>
    </source>
</evidence>
<keyword evidence="5" id="KW-1185">Reference proteome</keyword>
<keyword evidence="1" id="KW-1133">Transmembrane helix</keyword>
<evidence type="ECO:0000313" key="3">
    <source>
        <dbReference type="EMBL" id="QTE52484.1"/>
    </source>
</evidence>
<dbReference type="EMBL" id="CP071880">
    <property type="protein sequence ID" value="QTE52484.1"/>
    <property type="molecule type" value="Genomic_DNA"/>
</dbReference>
<evidence type="ECO:0000256" key="1">
    <source>
        <dbReference type="SAM" id="Phobius"/>
    </source>
</evidence>
<keyword evidence="1" id="KW-0812">Transmembrane</keyword>
<dbReference type="EMBL" id="CP043451">
    <property type="protein sequence ID" value="QEM04998.1"/>
    <property type="molecule type" value="Genomic_DNA"/>
</dbReference>
<protein>
    <submittedName>
        <fullName evidence="2">Uncharacterized protein</fullName>
    </submittedName>
</protein>
<proteinExistence type="predicted"/>
<feature type="transmembrane region" description="Helical" evidence="1">
    <location>
        <begin position="38"/>
        <end position="56"/>
    </location>
</feature>
<reference evidence="2 4" key="1">
    <citation type="submission" date="2019-08" db="EMBL/GenBank/DDBJ databases">
        <title>Comparative genome analysis confer to the adaptation heavy metal polluted environment.</title>
        <authorList>
            <person name="Li Y."/>
        </authorList>
    </citation>
    <scope>NUCLEOTIDE SEQUENCE [LARGE SCALE GENOMIC DNA]</scope>
    <source>
        <strain evidence="2 4">P2</strain>
    </source>
</reference>
<sequence length="68" mass="8066">MKQKIDFYSSLLFSLLFCFLFYDCILWAAGKIHQVPGSHRQILLIGFLLWFISLVLRRDRDDDWAGQV</sequence>
<accession>A0AAE6MIV3</accession>
<gene>
    <name evidence="2" type="ORF">DIU31_016290</name>
    <name evidence="3" type="ORF">J3L21_11200</name>
</gene>
<dbReference type="Proteomes" id="UP000663940">
    <property type="component" value="Chromosome"/>
</dbReference>
<dbReference type="AlphaFoldDB" id="A0AAE6MIV3"/>
<dbReference type="RefSeq" id="WP_112654559.1">
    <property type="nucleotide sequence ID" value="NZ_CP043451.1"/>
</dbReference>
<keyword evidence="1" id="KW-0472">Membrane</keyword>
<dbReference type="Proteomes" id="UP000250557">
    <property type="component" value="Chromosome"/>
</dbReference>
<reference evidence="3 5" key="2">
    <citation type="submission" date="2021-03" db="EMBL/GenBank/DDBJ databases">
        <title>Mucilaginibacter strains isolated from gold and copper mining confer multi heavy-metal resistance.</title>
        <authorList>
            <person name="Li Y."/>
        </authorList>
    </citation>
    <scope>NUCLEOTIDE SEQUENCE [LARGE SCALE GENOMIC DNA]</scope>
    <source>
        <strain evidence="3 5">P2-4</strain>
    </source>
</reference>
<name>A0AAE6MIV3_9SPHI</name>